<dbReference type="EMBL" id="JAUOZS010000001">
    <property type="protein sequence ID" value="MDT8902899.1"/>
    <property type="molecule type" value="Genomic_DNA"/>
</dbReference>
<feature type="transmembrane region" description="Helical" evidence="8">
    <location>
        <begin position="59"/>
        <end position="86"/>
    </location>
</feature>
<keyword evidence="3" id="KW-1003">Cell membrane</keyword>
<evidence type="ECO:0000256" key="4">
    <source>
        <dbReference type="ARBA" id="ARBA00022597"/>
    </source>
</evidence>
<dbReference type="InterPro" id="IPR001633">
    <property type="entry name" value="EAL_dom"/>
</dbReference>
<evidence type="ECO:0000256" key="1">
    <source>
        <dbReference type="ARBA" id="ARBA00004651"/>
    </source>
</evidence>
<keyword evidence="4" id="KW-0762">Sugar transport</keyword>
<dbReference type="Pfam" id="PF02378">
    <property type="entry name" value="PTS_EIIC"/>
    <property type="match status" value="1"/>
</dbReference>
<dbReference type="InterPro" id="IPR035919">
    <property type="entry name" value="EAL_sf"/>
</dbReference>
<evidence type="ECO:0000256" key="3">
    <source>
        <dbReference type="ARBA" id="ARBA00022475"/>
    </source>
</evidence>
<feature type="transmembrane region" description="Helical" evidence="8">
    <location>
        <begin position="373"/>
        <end position="400"/>
    </location>
</feature>
<comment type="subcellular location">
    <subcellularLocation>
        <location evidence="1">Cell membrane</location>
        <topology evidence="1">Multi-pass membrane protein</topology>
    </subcellularLocation>
</comment>
<dbReference type="InterPro" id="IPR003352">
    <property type="entry name" value="PTS_EIIC"/>
</dbReference>
<keyword evidence="7 8" id="KW-0472">Membrane</keyword>
<dbReference type="PANTHER" id="PTHR33989">
    <property type="match status" value="1"/>
</dbReference>
<feature type="transmembrane region" description="Helical" evidence="8">
    <location>
        <begin position="309"/>
        <end position="330"/>
    </location>
</feature>
<feature type="transmembrane region" description="Helical" evidence="8">
    <location>
        <begin position="21"/>
        <end position="39"/>
    </location>
</feature>
<evidence type="ECO:0000256" key="8">
    <source>
        <dbReference type="SAM" id="Phobius"/>
    </source>
</evidence>
<dbReference type="SMART" id="SM00052">
    <property type="entry name" value="EAL"/>
    <property type="match status" value="1"/>
</dbReference>
<feature type="transmembrane region" description="Helical" evidence="8">
    <location>
        <begin position="98"/>
        <end position="116"/>
    </location>
</feature>
<dbReference type="PROSITE" id="PS51105">
    <property type="entry name" value="PTS_EIIC_TYPE_3"/>
    <property type="match status" value="1"/>
</dbReference>
<protein>
    <submittedName>
        <fullName evidence="11">EAL domain-containing protein</fullName>
    </submittedName>
</protein>
<evidence type="ECO:0000259" key="9">
    <source>
        <dbReference type="PROSITE" id="PS50883"/>
    </source>
</evidence>
<dbReference type="Gene3D" id="3.20.20.450">
    <property type="entry name" value="EAL domain"/>
    <property type="match status" value="1"/>
</dbReference>
<comment type="caution">
    <text evidence="11">The sequence shown here is derived from an EMBL/GenBank/DDBJ whole genome shotgun (WGS) entry which is preliminary data.</text>
</comment>
<evidence type="ECO:0000259" key="10">
    <source>
        <dbReference type="PROSITE" id="PS51105"/>
    </source>
</evidence>
<gene>
    <name evidence="11" type="ORF">Q4T40_16780</name>
</gene>
<evidence type="ECO:0000313" key="11">
    <source>
        <dbReference type="EMBL" id="MDT8902899.1"/>
    </source>
</evidence>
<organism evidence="11 12">
    <name type="scientific">Anaeroselena agilis</name>
    <dbReference type="NCBI Taxonomy" id="3063788"/>
    <lineage>
        <taxon>Bacteria</taxon>
        <taxon>Bacillati</taxon>
        <taxon>Bacillota</taxon>
        <taxon>Negativicutes</taxon>
        <taxon>Acetonemataceae</taxon>
        <taxon>Anaeroselena</taxon>
    </lineage>
</organism>
<name>A0ABU3P1H4_9FIRM</name>
<feature type="transmembrane region" description="Helical" evidence="8">
    <location>
        <begin position="128"/>
        <end position="154"/>
    </location>
</feature>
<sequence length="703" mass="75397">MNWPQIAQRAASQRHLAAVRRGLLVNMPAAVIGSFAIMTNNLPVPAYQQAMLRIFGDRWTVFGQAIADATLNILAILLAVSVSYFLAETGRPVAEGRVNRLAAPLVAFSALMALIQPFDVQGLVGIRYAWYGAGGIFLAIAASLAATELFLWLCSFRPLGIRYFSDAADPVISQAMAGLLPATVTIVAFAALKAGAAAAGIGDIRQFAGAALAALFGYLENPLAEMPLFLILAHLLWFFGLHGNNILGQVLPLIQLAGVQAGAAPPPEMLTKTFLDCFVLLGGAGSTAGLLVALLIAARRGNTVKIVKLSLLPGLFNINELVVFGLPIVLNPLYLIPFLLVPVALALVSYVAIAVGLVAPVGQAVNWTTPPVVGGYLATGSWSGAILQLFNIALAAAIYLPFVTLSEKQKILETKQALAGFLRELTAAPAARSSFLTRPDSIGNLARVLAHDLGKALAGHELFLEYQPQVGRDGRVTGVEALLRWQHKTYGRIPPQLTVAVAEEAGLIHRLGRWTLDAACRQLRDWKNVGLDGFQIAVNISVLQLQSDLLPGEIHRTLGTYGLKPADLCLEITETIALTNDRRTDALLAEIRAGGVAIAIDDFGMGHTSLYYIRNFPVDTLKIDGVLSRDVLTDRSCQEIVASISSLCNSLGIRTIVEYVENESQRDKLSQLGCAHYQGYLYSPPLAADEVAEYIRNHRSPPQ</sequence>
<dbReference type="InterPro" id="IPR004501">
    <property type="entry name" value="PTS_EIIC_3"/>
</dbReference>
<feature type="transmembrane region" description="Helical" evidence="8">
    <location>
        <begin position="278"/>
        <end position="297"/>
    </location>
</feature>
<feature type="transmembrane region" description="Helical" evidence="8">
    <location>
        <begin position="175"/>
        <end position="192"/>
    </location>
</feature>
<proteinExistence type="predicted"/>
<evidence type="ECO:0000313" key="12">
    <source>
        <dbReference type="Proteomes" id="UP001254848"/>
    </source>
</evidence>
<dbReference type="CDD" id="cd01948">
    <property type="entry name" value="EAL"/>
    <property type="match status" value="1"/>
</dbReference>
<accession>A0ABU3P1H4</accession>
<feature type="transmembrane region" description="Helical" evidence="8">
    <location>
        <begin position="336"/>
        <end position="361"/>
    </location>
</feature>
<dbReference type="NCBIfam" id="TIGR00410">
    <property type="entry name" value="lacE"/>
    <property type="match status" value="1"/>
</dbReference>
<keyword evidence="2" id="KW-0813">Transport</keyword>
<evidence type="ECO:0000256" key="2">
    <source>
        <dbReference type="ARBA" id="ARBA00022448"/>
    </source>
</evidence>
<dbReference type="Proteomes" id="UP001254848">
    <property type="component" value="Unassembled WGS sequence"/>
</dbReference>
<dbReference type="SUPFAM" id="SSF141868">
    <property type="entry name" value="EAL domain-like"/>
    <property type="match status" value="1"/>
</dbReference>
<evidence type="ECO:0000256" key="6">
    <source>
        <dbReference type="ARBA" id="ARBA00022989"/>
    </source>
</evidence>
<reference evidence="11 12" key="1">
    <citation type="submission" date="2023-07" db="EMBL/GenBank/DDBJ databases">
        <title>The novel representative of Negativicutes class, Anaeroselena agilis gen. nov. sp. nov.</title>
        <authorList>
            <person name="Prokofeva M.I."/>
            <person name="Elcheninov A.G."/>
            <person name="Klyukina A."/>
            <person name="Kublanov I.V."/>
            <person name="Frolov E.N."/>
            <person name="Podosokorskaya O.A."/>
        </authorList>
    </citation>
    <scope>NUCLEOTIDE SEQUENCE [LARGE SCALE GENOMIC DNA]</scope>
    <source>
        <strain evidence="11 12">4137-cl</strain>
    </source>
</reference>
<dbReference type="RefSeq" id="WP_413781367.1">
    <property type="nucleotide sequence ID" value="NZ_JAUOZS010000001.1"/>
</dbReference>
<dbReference type="Pfam" id="PF00563">
    <property type="entry name" value="EAL"/>
    <property type="match status" value="1"/>
</dbReference>
<dbReference type="PROSITE" id="PS50883">
    <property type="entry name" value="EAL"/>
    <property type="match status" value="1"/>
</dbReference>
<keyword evidence="12" id="KW-1185">Reference proteome</keyword>
<feature type="transmembrane region" description="Helical" evidence="8">
    <location>
        <begin position="226"/>
        <end position="243"/>
    </location>
</feature>
<keyword evidence="6 8" id="KW-1133">Transmembrane helix</keyword>
<evidence type="ECO:0000256" key="7">
    <source>
        <dbReference type="ARBA" id="ARBA00023136"/>
    </source>
</evidence>
<dbReference type="PANTHER" id="PTHR33989:SF4">
    <property type="entry name" value="PTS SYSTEM N,N'-DIACETYLCHITOBIOSE-SPECIFIC EIIC COMPONENT"/>
    <property type="match status" value="1"/>
</dbReference>
<keyword evidence="5 8" id="KW-0812">Transmembrane</keyword>
<feature type="domain" description="EAL" evidence="9">
    <location>
        <begin position="446"/>
        <end position="699"/>
    </location>
</feature>
<feature type="domain" description="PTS EIIC type-3" evidence="10">
    <location>
        <begin position="1"/>
        <end position="402"/>
    </location>
</feature>
<dbReference type="InterPro" id="IPR051088">
    <property type="entry name" value="PTS_Sugar-EIIC/EIIB"/>
</dbReference>
<evidence type="ECO:0000256" key="5">
    <source>
        <dbReference type="ARBA" id="ARBA00022692"/>
    </source>
</evidence>